<dbReference type="AlphaFoldDB" id="A0A0F9CTT9"/>
<evidence type="ECO:0000313" key="1">
    <source>
        <dbReference type="EMBL" id="KKL01041.1"/>
    </source>
</evidence>
<dbReference type="SUPFAM" id="SSF63825">
    <property type="entry name" value="YWTD domain"/>
    <property type="match status" value="1"/>
</dbReference>
<reference evidence="1" key="1">
    <citation type="journal article" date="2015" name="Nature">
        <title>Complex archaea that bridge the gap between prokaryotes and eukaryotes.</title>
        <authorList>
            <person name="Spang A."/>
            <person name="Saw J.H."/>
            <person name="Jorgensen S.L."/>
            <person name="Zaremba-Niedzwiedzka K."/>
            <person name="Martijn J."/>
            <person name="Lind A.E."/>
            <person name="van Eijk R."/>
            <person name="Schleper C."/>
            <person name="Guy L."/>
            <person name="Ettema T.J."/>
        </authorList>
    </citation>
    <scope>NUCLEOTIDE SEQUENCE</scope>
</reference>
<feature type="non-terminal residue" evidence="1">
    <location>
        <position position="1"/>
    </location>
</feature>
<proteinExistence type="predicted"/>
<comment type="caution">
    <text evidence="1">The sequence shown here is derived from an EMBL/GenBank/DDBJ whole genome shotgun (WGS) entry which is preliminary data.</text>
</comment>
<sequence>DCTGVEELIDPAINPDADFGKLIGKPLGYSTKTQWTLEDKSGLRRIEALVTDSGGNTSVQDLKKTFIPIFRSDSSIEDIVVTTEARTVTTIDPNNPNDPITSEVALFEVAYLAVADGTLWVLEPFPRLIVATVFNRQFLFLFSFGGFIYLFTYINTTELPDTGSVFRDNKTDFVHIFEFPSPLSTVNAVAEFQDEMYVGLENGELWKFNSVAFSGVATFNSPISTLVGDNEYLYIGQSNSPQVSLYDGTFFFSSSVET</sequence>
<gene>
    <name evidence="1" type="ORF">LCGC14_2627510</name>
</gene>
<name>A0A0F9CTT9_9ZZZZ</name>
<accession>A0A0F9CTT9</accession>
<protein>
    <submittedName>
        <fullName evidence="1">Uncharacterized protein</fullName>
    </submittedName>
</protein>
<organism evidence="1">
    <name type="scientific">marine sediment metagenome</name>
    <dbReference type="NCBI Taxonomy" id="412755"/>
    <lineage>
        <taxon>unclassified sequences</taxon>
        <taxon>metagenomes</taxon>
        <taxon>ecological metagenomes</taxon>
    </lineage>
</organism>
<dbReference type="EMBL" id="LAZR01044982">
    <property type="protein sequence ID" value="KKL01041.1"/>
    <property type="molecule type" value="Genomic_DNA"/>
</dbReference>